<reference evidence="1" key="1">
    <citation type="journal article" date="2014" name="Front. Microbiol.">
        <title>High frequency of phylogenetically diverse reductive dehalogenase-homologous genes in deep subseafloor sedimentary metagenomes.</title>
        <authorList>
            <person name="Kawai M."/>
            <person name="Futagami T."/>
            <person name="Toyoda A."/>
            <person name="Takaki Y."/>
            <person name="Nishi S."/>
            <person name="Hori S."/>
            <person name="Arai W."/>
            <person name="Tsubouchi T."/>
            <person name="Morono Y."/>
            <person name="Uchiyama I."/>
            <person name="Ito T."/>
            <person name="Fujiyama A."/>
            <person name="Inagaki F."/>
            <person name="Takami H."/>
        </authorList>
    </citation>
    <scope>NUCLEOTIDE SEQUENCE</scope>
    <source>
        <strain evidence="1">Expedition CK06-06</strain>
    </source>
</reference>
<feature type="non-terminal residue" evidence="1">
    <location>
        <position position="95"/>
    </location>
</feature>
<evidence type="ECO:0000313" key="1">
    <source>
        <dbReference type="EMBL" id="GAG45841.1"/>
    </source>
</evidence>
<proteinExistence type="predicted"/>
<comment type="caution">
    <text evidence="1">The sequence shown here is derived from an EMBL/GenBank/DDBJ whole genome shotgun (WGS) entry which is preliminary data.</text>
</comment>
<sequence>MENTDLLRPMIVQGLLKTEASKDTCEFKAWLSSGNYIVRSVPSAKEIHIEINNDYAFNHMLAFDSCRMATAAFETMENIQVTHILPKSYAWIAIK</sequence>
<accession>X0ZBQ1</accession>
<organism evidence="1">
    <name type="scientific">marine sediment metagenome</name>
    <dbReference type="NCBI Taxonomy" id="412755"/>
    <lineage>
        <taxon>unclassified sequences</taxon>
        <taxon>metagenomes</taxon>
        <taxon>ecological metagenomes</taxon>
    </lineage>
</organism>
<dbReference type="EMBL" id="BARS01052803">
    <property type="protein sequence ID" value="GAG45841.1"/>
    <property type="molecule type" value="Genomic_DNA"/>
</dbReference>
<name>X0ZBQ1_9ZZZZ</name>
<dbReference type="AlphaFoldDB" id="X0ZBQ1"/>
<protein>
    <submittedName>
        <fullName evidence="1">Uncharacterized protein</fullName>
    </submittedName>
</protein>
<gene>
    <name evidence="1" type="ORF">S01H1_78449</name>
</gene>